<keyword evidence="2" id="KW-1185">Reference proteome</keyword>
<dbReference type="Gene3D" id="1.10.287.470">
    <property type="entry name" value="Helix hairpin bin"/>
    <property type="match status" value="1"/>
</dbReference>
<reference evidence="2" key="1">
    <citation type="journal article" date="2019" name="Int. J. Syst. Evol. Microbiol.">
        <title>The Global Catalogue of Microorganisms (GCM) 10K type strain sequencing project: providing services to taxonomists for standard genome sequencing and annotation.</title>
        <authorList>
            <consortium name="The Broad Institute Genomics Platform"/>
            <consortium name="The Broad Institute Genome Sequencing Center for Infectious Disease"/>
            <person name="Wu L."/>
            <person name="Ma J."/>
        </authorList>
    </citation>
    <scope>NUCLEOTIDE SEQUENCE [LARGE SCALE GENOMIC DNA]</scope>
    <source>
        <strain evidence="2">CCUG 63682</strain>
    </source>
</reference>
<dbReference type="PANTHER" id="PTHR30469">
    <property type="entry name" value="MULTIDRUG RESISTANCE PROTEIN MDTA"/>
    <property type="match status" value="1"/>
</dbReference>
<dbReference type="Gene3D" id="2.40.50.100">
    <property type="match status" value="1"/>
</dbReference>
<evidence type="ECO:0000313" key="1">
    <source>
        <dbReference type="EMBL" id="MFC4723517.1"/>
    </source>
</evidence>
<sequence>MRKLILLGIGIVIILGALFGAYIIIKNSNKPKPKFEKVVKTVFVETVKNTTVPIIIPANGNLLAKHRLELFSEVQGVFQSSAHDFKAGQTYRKGETLIKINSSEYYASVQSAKSNLYNLITAIMPDLRLDFPEYYRPWETYLKNFSMDKSISPLPVMDDEKVNYFITGRGIVSAYYNVKNLEQRLAKYSIYAPFSGVLTEALVTKGTLIRPGQKLGEFIDTSVYELELSIAKSFSDLLEIGESVELKTIEGHNSYQGKVTRINGRIDQATQTIKVYVEVEGKTLKEGMYLEAQLQAADEPNAIRISRKLLVNSSEIFIVRDSVLDLIEVKPVYFSPNDVVIKGVPDGTQMLSKPLAGSYAGMLVKVHQEKSSEMSQISDSISE</sequence>
<dbReference type="RefSeq" id="WP_387964970.1">
    <property type="nucleotide sequence ID" value="NZ_JBHSGP010000014.1"/>
</dbReference>
<dbReference type="Gene3D" id="2.40.30.170">
    <property type="match status" value="1"/>
</dbReference>
<comment type="caution">
    <text evidence="1">The sequence shown here is derived from an EMBL/GenBank/DDBJ whole genome shotgun (WGS) entry which is preliminary data.</text>
</comment>
<accession>A0ABV9N594</accession>
<name>A0ABV9N594_9FLAO</name>
<dbReference type="Proteomes" id="UP001595953">
    <property type="component" value="Unassembled WGS sequence"/>
</dbReference>
<dbReference type="PANTHER" id="PTHR30469:SF15">
    <property type="entry name" value="HLYD FAMILY OF SECRETION PROTEINS"/>
    <property type="match status" value="1"/>
</dbReference>
<protein>
    <submittedName>
        <fullName evidence="1">Efflux RND transporter periplasmic adaptor subunit</fullName>
    </submittedName>
</protein>
<dbReference type="SUPFAM" id="SSF111369">
    <property type="entry name" value="HlyD-like secretion proteins"/>
    <property type="match status" value="1"/>
</dbReference>
<organism evidence="1 2">
    <name type="scientific">Geojedonia litorea</name>
    <dbReference type="NCBI Taxonomy" id="1268269"/>
    <lineage>
        <taxon>Bacteria</taxon>
        <taxon>Pseudomonadati</taxon>
        <taxon>Bacteroidota</taxon>
        <taxon>Flavobacteriia</taxon>
        <taxon>Flavobacteriales</taxon>
        <taxon>Flavobacteriaceae</taxon>
        <taxon>Geojedonia</taxon>
    </lineage>
</organism>
<dbReference type="EMBL" id="JBHSGP010000014">
    <property type="protein sequence ID" value="MFC4723517.1"/>
    <property type="molecule type" value="Genomic_DNA"/>
</dbReference>
<proteinExistence type="predicted"/>
<evidence type="ECO:0000313" key="2">
    <source>
        <dbReference type="Proteomes" id="UP001595953"/>
    </source>
</evidence>
<gene>
    <name evidence="1" type="ORF">ACFO5O_14365</name>
</gene>